<evidence type="ECO:0000313" key="3">
    <source>
        <dbReference type="Proteomes" id="UP000008064"/>
    </source>
</evidence>
<dbReference type="GO" id="GO:0003887">
    <property type="term" value="F:DNA-directed DNA polymerase activity"/>
    <property type="evidence" value="ECO:0007669"/>
    <property type="project" value="TreeGrafter"/>
</dbReference>
<evidence type="ECO:0000313" key="2">
    <source>
        <dbReference type="EMBL" id="EGO22626.1"/>
    </source>
</evidence>
<dbReference type="Pfam" id="PF04081">
    <property type="entry name" value="DNA_pol_delta_4"/>
    <property type="match status" value="1"/>
</dbReference>
<dbReference type="Proteomes" id="UP000008064">
    <property type="component" value="Unassembled WGS sequence"/>
</dbReference>
<dbReference type="PANTHER" id="PTHR14303:SF0">
    <property type="entry name" value="DNA POLYMERASE DELTA SUBUNIT 4"/>
    <property type="match status" value="1"/>
</dbReference>
<name>F8P395_SERL9</name>
<dbReference type="InterPro" id="IPR007218">
    <property type="entry name" value="DNA_pol_delta_4"/>
</dbReference>
<organism evidence="3">
    <name type="scientific">Serpula lacrymans var. lacrymans (strain S7.9)</name>
    <name type="common">Dry rot fungus</name>
    <dbReference type="NCBI Taxonomy" id="578457"/>
    <lineage>
        <taxon>Eukaryota</taxon>
        <taxon>Fungi</taxon>
        <taxon>Dikarya</taxon>
        <taxon>Basidiomycota</taxon>
        <taxon>Agaricomycotina</taxon>
        <taxon>Agaricomycetes</taxon>
        <taxon>Agaricomycetidae</taxon>
        <taxon>Boletales</taxon>
        <taxon>Coniophorineae</taxon>
        <taxon>Serpulaceae</taxon>
        <taxon>Serpula</taxon>
    </lineage>
</organism>
<dbReference type="OrthoDB" id="337486at2759"/>
<dbReference type="GeneID" id="18820356"/>
<feature type="compositionally biased region" description="Low complexity" evidence="1">
    <location>
        <begin position="7"/>
        <end position="21"/>
    </location>
</feature>
<dbReference type="GO" id="GO:0043625">
    <property type="term" value="C:delta DNA polymerase complex"/>
    <property type="evidence" value="ECO:0007669"/>
    <property type="project" value="TreeGrafter"/>
</dbReference>
<dbReference type="AlphaFoldDB" id="F8P395"/>
<sequence>MAPSKRSASSLNKKTKSTNSTPMKQASLSFSSAKRTNSNISTQGNKPLKRSSSLVHRKSEGEEGAGSEDIIEVSSEDDHGITAKKVRVSLRKSDARGTWVKQGSPVTSVVIKKEALDPNDKAGRWRKHYDAVRGKMDNMEPIHSAGQTKVHEILRVFDMSYEYGPCVGMSRLERWERADVHGLSPPIEVREILSTKEGMENDEFSQCVLYGEV</sequence>
<dbReference type="RefSeq" id="XP_007321164.1">
    <property type="nucleotide sequence ID" value="XM_007321102.1"/>
</dbReference>
<gene>
    <name evidence="2" type="ORF">SERLADRAFT_473725</name>
</gene>
<evidence type="ECO:0008006" key="4">
    <source>
        <dbReference type="Google" id="ProtNLM"/>
    </source>
</evidence>
<dbReference type="EMBL" id="GL945437">
    <property type="protein sequence ID" value="EGO22626.1"/>
    <property type="molecule type" value="Genomic_DNA"/>
</dbReference>
<feature type="compositionally biased region" description="Polar residues" evidence="1">
    <location>
        <begin position="22"/>
        <end position="54"/>
    </location>
</feature>
<feature type="compositionally biased region" description="Acidic residues" evidence="1">
    <location>
        <begin position="62"/>
        <end position="75"/>
    </location>
</feature>
<dbReference type="PANTHER" id="PTHR14303">
    <property type="entry name" value="DNA POLYMERASE DELTA SUBUNIT 4"/>
    <property type="match status" value="1"/>
</dbReference>
<protein>
    <recommendedName>
        <fullName evidence="4">DNA polymerase delta subunit 4</fullName>
    </recommendedName>
</protein>
<accession>F8P395</accession>
<proteinExistence type="predicted"/>
<dbReference type="HOGENOM" id="CLU_077732_1_0_1"/>
<reference evidence="3" key="1">
    <citation type="journal article" date="2011" name="Science">
        <title>The plant cell wall-decomposing machinery underlies the functional diversity of forest fungi.</title>
        <authorList>
            <person name="Eastwood D.C."/>
            <person name="Floudas D."/>
            <person name="Binder M."/>
            <person name="Majcherczyk A."/>
            <person name="Schneider P."/>
            <person name="Aerts A."/>
            <person name="Asiegbu F.O."/>
            <person name="Baker S.E."/>
            <person name="Barry K."/>
            <person name="Bendiksby M."/>
            <person name="Blumentritt M."/>
            <person name="Coutinho P.M."/>
            <person name="Cullen D."/>
            <person name="de Vries R.P."/>
            <person name="Gathman A."/>
            <person name="Goodell B."/>
            <person name="Henrissat B."/>
            <person name="Ihrmark K."/>
            <person name="Kauserud H."/>
            <person name="Kohler A."/>
            <person name="LaButti K."/>
            <person name="Lapidus A."/>
            <person name="Lavin J.L."/>
            <person name="Lee Y.-H."/>
            <person name="Lindquist E."/>
            <person name="Lilly W."/>
            <person name="Lucas S."/>
            <person name="Morin E."/>
            <person name="Murat C."/>
            <person name="Oguiza J.A."/>
            <person name="Park J."/>
            <person name="Pisabarro A.G."/>
            <person name="Riley R."/>
            <person name="Rosling A."/>
            <person name="Salamov A."/>
            <person name="Schmidt O."/>
            <person name="Schmutz J."/>
            <person name="Skrede I."/>
            <person name="Stenlid J."/>
            <person name="Wiebenga A."/>
            <person name="Xie X."/>
            <person name="Kuees U."/>
            <person name="Hibbett D.S."/>
            <person name="Hoffmeister D."/>
            <person name="Hoegberg N."/>
            <person name="Martin F."/>
            <person name="Grigoriev I.V."/>
            <person name="Watkinson S.C."/>
        </authorList>
    </citation>
    <scope>NUCLEOTIDE SEQUENCE [LARGE SCALE GENOMIC DNA]</scope>
    <source>
        <strain evidence="3">S7.9</strain>
    </source>
</reference>
<dbReference type="GO" id="GO:0006261">
    <property type="term" value="P:DNA-templated DNA replication"/>
    <property type="evidence" value="ECO:0007669"/>
    <property type="project" value="TreeGrafter"/>
</dbReference>
<evidence type="ECO:0000256" key="1">
    <source>
        <dbReference type="SAM" id="MobiDB-lite"/>
    </source>
</evidence>
<feature type="region of interest" description="Disordered" evidence="1">
    <location>
        <begin position="1"/>
        <end position="76"/>
    </location>
</feature>
<dbReference type="GO" id="GO:0000731">
    <property type="term" value="P:DNA synthesis involved in DNA repair"/>
    <property type="evidence" value="ECO:0007669"/>
    <property type="project" value="InterPro"/>
</dbReference>
<dbReference type="KEGG" id="sla:SERLADRAFT_473725"/>